<sequence length="391" mass="44799">MWKTHLPKQWWQLMELVLIGAKWLMMKLPQTWPSWPFQTQRDILIKDSKIVVLKSKLEKISKEKDDLDIIIDKLKHATQRFDKLIGSQITDKSKRDLGYVSYNVVPPPHTGRFSPLRIDLSHTSLSEFAEPSDKSYVVKPIKVVTKTSGVKISKPVKENNDAPLIEDCELEGKDKVESPTKIERKTIEPSIDKVEVDIPKQNDTLARRPVKYAEMLVPKAVLTRTGLKPVNSVKPANPKRSFQRRTTYNNRNFFQKVNTAKGKVNTARPNLAVLNVVRENKGKAIKASACWVQRPIKLDSALIVLKKHTYINARGRSKFVMAWVPKEKLMSLFHVQGHSHKQLKDQGYFNNGCSRHMTGNISYLIDFKEFDGGRSTTNMVEFDIGQEDDKI</sequence>
<reference evidence="1" key="1">
    <citation type="journal article" date="2019" name="Sci. Rep.">
        <title>Draft genome of Tanacetum cinerariifolium, the natural source of mosquito coil.</title>
        <authorList>
            <person name="Yamashiro T."/>
            <person name="Shiraishi A."/>
            <person name="Satake H."/>
            <person name="Nakayama K."/>
        </authorList>
    </citation>
    <scope>NUCLEOTIDE SEQUENCE</scope>
</reference>
<dbReference type="EMBL" id="BKCJ010006786">
    <property type="protein sequence ID" value="GEU73941.1"/>
    <property type="molecule type" value="Genomic_DNA"/>
</dbReference>
<evidence type="ECO:0000313" key="1">
    <source>
        <dbReference type="EMBL" id="GEU73941.1"/>
    </source>
</evidence>
<name>A0A6L2MJ06_TANCI</name>
<proteinExistence type="predicted"/>
<accession>A0A6L2MJ06</accession>
<gene>
    <name evidence="1" type="ORF">Tci_045919</name>
</gene>
<protein>
    <submittedName>
        <fullName evidence="1">Uncharacterized protein</fullName>
    </submittedName>
</protein>
<dbReference type="AlphaFoldDB" id="A0A6L2MJ06"/>
<organism evidence="1">
    <name type="scientific">Tanacetum cinerariifolium</name>
    <name type="common">Dalmatian daisy</name>
    <name type="synonym">Chrysanthemum cinerariifolium</name>
    <dbReference type="NCBI Taxonomy" id="118510"/>
    <lineage>
        <taxon>Eukaryota</taxon>
        <taxon>Viridiplantae</taxon>
        <taxon>Streptophyta</taxon>
        <taxon>Embryophyta</taxon>
        <taxon>Tracheophyta</taxon>
        <taxon>Spermatophyta</taxon>
        <taxon>Magnoliopsida</taxon>
        <taxon>eudicotyledons</taxon>
        <taxon>Gunneridae</taxon>
        <taxon>Pentapetalae</taxon>
        <taxon>asterids</taxon>
        <taxon>campanulids</taxon>
        <taxon>Asterales</taxon>
        <taxon>Asteraceae</taxon>
        <taxon>Asteroideae</taxon>
        <taxon>Anthemideae</taxon>
        <taxon>Anthemidinae</taxon>
        <taxon>Tanacetum</taxon>
    </lineage>
</organism>
<comment type="caution">
    <text evidence="1">The sequence shown here is derived from an EMBL/GenBank/DDBJ whole genome shotgun (WGS) entry which is preliminary data.</text>
</comment>